<dbReference type="UniPathway" id="UPA00378"/>
<dbReference type="EMBL" id="JH687558">
    <property type="protein sequence ID" value="EIN03832.1"/>
    <property type="molecule type" value="Genomic_DNA"/>
</dbReference>
<keyword evidence="3" id="KW-0378">Hydrolase</keyword>
<dbReference type="KEGG" id="psq:PUNSTDRAFT_108963"/>
<dbReference type="PANTHER" id="PTHR14969">
    <property type="entry name" value="SPHINGOSINE-1-PHOSPHATE PHOSPHOHYDROLASE"/>
    <property type="match status" value="1"/>
</dbReference>
<reference evidence="9" key="1">
    <citation type="journal article" date="2012" name="Science">
        <title>The Paleozoic origin of enzymatic lignin decomposition reconstructed from 31 fungal genomes.</title>
        <authorList>
            <person name="Floudas D."/>
            <person name="Binder M."/>
            <person name="Riley R."/>
            <person name="Barry K."/>
            <person name="Blanchette R.A."/>
            <person name="Henrissat B."/>
            <person name="Martinez A.T."/>
            <person name="Otillar R."/>
            <person name="Spatafora J.W."/>
            <person name="Yadav J.S."/>
            <person name="Aerts A."/>
            <person name="Benoit I."/>
            <person name="Boyd A."/>
            <person name="Carlson A."/>
            <person name="Copeland A."/>
            <person name="Coutinho P.M."/>
            <person name="de Vries R.P."/>
            <person name="Ferreira P."/>
            <person name="Findley K."/>
            <person name="Foster B."/>
            <person name="Gaskell J."/>
            <person name="Glotzer D."/>
            <person name="Gorecki P."/>
            <person name="Heitman J."/>
            <person name="Hesse C."/>
            <person name="Hori C."/>
            <person name="Igarashi K."/>
            <person name="Jurgens J.A."/>
            <person name="Kallen N."/>
            <person name="Kersten P."/>
            <person name="Kohler A."/>
            <person name="Kuees U."/>
            <person name="Kumar T.K.A."/>
            <person name="Kuo A."/>
            <person name="LaButti K."/>
            <person name="Larrondo L.F."/>
            <person name="Lindquist E."/>
            <person name="Ling A."/>
            <person name="Lombard V."/>
            <person name="Lucas S."/>
            <person name="Lundell T."/>
            <person name="Martin R."/>
            <person name="McLaughlin D.J."/>
            <person name="Morgenstern I."/>
            <person name="Morin E."/>
            <person name="Murat C."/>
            <person name="Nagy L.G."/>
            <person name="Nolan M."/>
            <person name="Ohm R.A."/>
            <person name="Patyshakuliyeva A."/>
            <person name="Rokas A."/>
            <person name="Ruiz-Duenas F.J."/>
            <person name="Sabat G."/>
            <person name="Salamov A."/>
            <person name="Samejima M."/>
            <person name="Schmutz J."/>
            <person name="Slot J.C."/>
            <person name="St John F."/>
            <person name="Stenlid J."/>
            <person name="Sun H."/>
            <person name="Sun S."/>
            <person name="Syed K."/>
            <person name="Tsang A."/>
            <person name="Wiebenga A."/>
            <person name="Young D."/>
            <person name="Pisabarro A."/>
            <person name="Eastwood D.C."/>
            <person name="Martin F."/>
            <person name="Cullen D."/>
            <person name="Grigoriev I.V."/>
            <person name="Hibbett D.S."/>
        </authorList>
    </citation>
    <scope>NUCLEOTIDE SEQUENCE [LARGE SCALE GENOMIC DNA]</scope>
    <source>
        <strain evidence="9">HHB-11173 SS5</strain>
    </source>
</reference>
<proteinExistence type="predicted"/>
<dbReference type="RefSeq" id="XP_007388890.1">
    <property type="nucleotide sequence ID" value="XM_007388828.1"/>
</dbReference>
<accession>R7S224</accession>
<comment type="subcellular location">
    <subcellularLocation>
        <location evidence="1">Membrane</location>
        <topology evidence="1">Multi-pass membrane protein</topology>
    </subcellularLocation>
</comment>
<dbReference type="InterPro" id="IPR000326">
    <property type="entry name" value="PAP2/HPO"/>
</dbReference>
<protein>
    <submittedName>
        <fullName evidence="8">PAP2-domain-containing protein</fullName>
    </submittedName>
</protein>
<evidence type="ECO:0000259" key="7">
    <source>
        <dbReference type="SMART" id="SM00014"/>
    </source>
</evidence>
<feature type="transmembrane region" description="Helical" evidence="6">
    <location>
        <begin position="125"/>
        <end position="145"/>
    </location>
</feature>
<keyword evidence="9" id="KW-1185">Reference proteome</keyword>
<evidence type="ECO:0000256" key="5">
    <source>
        <dbReference type="ARBA" id="ARBA00023136"/>
    </source>
</evidence>
<evidence type="ECO:0000256" key="4">
    <source>
        <dbReference type="ARBA" id="ARBA00022989"/>
    </source>
</evidence>
<evidence type="ECO:0000313" key="8">
    <source>
        <dbReference type="EMBL" id="EIN03832.1"/>
    </source>
</evidence>
<dbReference type="InterPro" id="IPR036938">
    <property type="entry name" value="PAP2/HPO_sf"/>
</dbReference>
<evidence type="ECO:0000313" key="9">
    <source>
        <dbReference type="Proteomes" id="UP000054196"/>
    </source>
</evidence>
<feature type="transmembrane region" description="Helical" evidence="6">
    <location>
        <begin position="53"/>
        <end position="76"/>
    </location>
</feature>
<evidence type="ECO:0000256" key="2">
    <source>
        <dbReference type="ARBA" id="ARBA00022692"/>
    </source>
</evidence>
<keyword evidence="5 6" id="KW-0472">Membrane</keyword>
<sequence>MTDVLPASRASLDLTHVVYDDTSHLSLVLALITLSPVLLMASYAALAVQTRELTIILMWAGQFACEGFNFVLKHIIKQDRPMEMGPGYGFPSSHSQYMGYFVSFLICHLYIRHRFPPSGIRLLDRLLKPLVCLGLICWAGVVAYSRYHLGYHTPHQIVWGLIIGALCGTAFYTVVELIPTRPSPSPLKTLRTALLDHPLAQWLRIRDGWAVYGDGGTDEEWKRWRKQFELKAREECRTSAESKRVH</sequence>
<dbReference type="SUPFAM" id="SSF48317">
    <property type="entry name" value="Acid phosphatase/Vanadium-dependent haloperoxidase"/>
    <property type="match status" value="1"/>
</dbReference>
<keyword evidence="2 6" id="KW-0812">Transmembrane</keyword>
<feature type="transmembrane region" description="Helical" evidence="6">
    <location>
        <begin position="25"/>
        <end position="46"/>
    </location>
</feature>
<dbReference type="SMART" id="SM00014">
    <property type="entry name" value="acidPPc"/>
    <property type="match status" value="1"/>
</dbReference>
<evidence type="ECO:0000256" key="6">
    <source>
        <dbReference type="SAM" id="Phobius"/>
    </source>
</evidence>
<feature type="transmembrane region" description="Helical" evidence="6">
    <location>
        <begin position="157"/>
        <end position="178"/>
    </location>
</feature>
<dbReference type="Gene3D" id="1.20.144.10">
    <property type="entry name" value="Phosphatidic acid phosphatase type 2/haloperoxidase"/>
    <property type="match status" value="1"/>
</dbReference>
<dbReference type="eggNOG" id="KOG3146">
    <property type="taxonomic scope" value="Eukaryota"/>
</dbReference>
<dbReference type="GO" id="GO:0042392">
    <property type="term" value="F:sphingosine-1-phosphate phosphatase activity"/>
    <property type="evidence" value="ECO:0007669"/>
    <property type="project" value="TreeGrafter"/>
</dbReference>
<organism evidence="8 9">
    <name type="scientific">Punctularia strigosozonata (strain HHB-11173)</name>
    <name type="common">White-rot fungus</name>
    <dbReference type="NCBI Taxonomy" id="741275"/>
    <lineage>
        <taxon>Eukaryota</taxon>
        <taxon>Fungi</taxon>
        <taxon>Dikarya</taxon>
        <taxon>Basidiomycota</taxon>
        <taxon>Agaricomycotina</taxon>
        <taxon>Agaricomycetes</taxon>
        <taxon>Corticiales</taxon>
        <taxon>Punctulariaceae</taxon>
        <taxon>Punctularia</taxon>
    </lineage>
</organism>
<evidence type="ECO:0000256" key="3">
    <source>
        <dbReference type="ARBA" id="ARBA00022801"/>
    </source>
</evidence>
<dbReference type="HOGENOM" id="CLU_074922_0_0_1"/>
<dbReference type="AlphaFoldDB" id="R7S224"/>
<gene>
    <name evidence="8" type="ORF">PUNSTDRAFT_108963</name>
</gene>
<feature type="transmembrane region" description="Helical" evidence="6">
    <location>
        <begin position="96"/>
        <end position="113"/>
    </location>
</feature>
<dbReference type="GeneID" id="18876204"/>
<dbReference type="Pfam" id="PF01569">
    <property type="entry name" value="PAP2"/>
    <property type="match status" value="1"/>
</dbReference>
<dbReference type="Proteomes" id="UP000054196">
    <property type="component" value="Unassembled WGS sequence"/>
</dbReference>
<dbReference type="OrthoDB" id="302705at2759"/>
<dbReference type="PANTHER" id="PTHR14969:SF13">
    <property type="entry name" value="AT30094P"/>
    <property type="match status" value="1"/>
</dbReference>
<keyword evidence="4 6" id="KW-1133">Transmembrane helix</keyword>
<dbReference type="CDD" id="cd03382">
    <property type="entry name" value="PAP2_dolichyldiphosphatase"/>
    <property type="match status" value="1"/>
</dbReference>
<dbReference type="InterPro" id="IPR039667">
    <property type="entry name" value="Dolichyldiphosphatase_PAP2"/>
</dbReference>
<feature type="domain" description="Phosphatidic acid phosphatase type 2/haloperoxidase" evidence="7">
    <location>
        <begin position="55"/>
        <end position="172"/>
    </location>
</feature>
<dbReference type="OMA" id="LTVYQHE"/>
<name>R7S224_PUNST</name>
<evidence type="ECO:0000256" key="1">
    <source>
        <dbReference type="ARBA" id="ARBA00004141"/>
    </source>
</evidence>
<dbReference type="GO" id="GO:0016020">
    <property type="term" value="C:membrane"/>
    <property type="evidence" value="ECO:0007669"/>
    <property type="project" value="UniProtKB-SubCell"/>
</dbReference>